<feature type="site" description="Important for substrate specificity" evidence="5">
    <location>
        <position position="157"/>
    </location>
</feature>
<dbReference type="AlphaFoldDB" id="A0A1F6GD66"/>
<keyword evidence="2 5" id="KW-0963">Cytoplasm</keyword>
<evidence type="ECO:0000313" key="6">
    <source>
        <dbReference type="EMBL" id="OGG96056.1"/>
    </source>
</evidence>
<gene>
    <name evidence="6" type="ORF">A2527_12095</name>
</gene>
<organism evidence="6 7">
    <name type="scientific">Candidatus Lambdaproteobacteria bacterium RIFOXYD2_FULL_50_16</name>
    <dbReference type="NCBI Taxonomy" id="1817772"/>
    <lineage>
        <taxon>Bacteria</taxon>
        <taxon>Pseudomonadati</taxon>
        <taxon>Pseudomonadota</taxon>
        <taxon>Candidatus Lambdaproteobacteria</taxon>
    </lineage>
</organism>
<dbReference type="STRING" id="1817772.A2527_12095"/>
<reference evidence="6 7" key="1">
    <citation type="journal article" date="2016" name="Nat. Commun.">
        <title>Thousands of microbial genomes shed light on interconnected biogeochemical processes in an aquifer system.</title>
        <authorList>
            <person name="Anantharaman K."/>
            <person name="Brown C.T."/>
            <person name="Hug L.A."/>
            <person name="Sharon I."/>
            <person name="Castelle C.J."/>
            <person name="Probst A.J."/>
            <person name="Thomas B.C."/>
            <person name="Singh A."/>
            <person name="Wilkins M.J."/>
            <person name="Karaoz U."/>
            <person name="Brodie E.L."/>
            <person name="Williams K.H."/>
            <person name="Hubbard S.S."/>
            <person name="Banfield J.F."/>
        </authorList>
    </citation>
    <scope>NUCLEOTIDE SEQUENCE [LARGE SCALE GENOMIC DNA]</scope>
</reference>
<comment type="similarity">
    <text evidence="5">Belongs to the Maf family. YceF subfamily.</text>
</comment>
<proteinExistence type="inferred from homology"/>
<dbReference type="InterPro" id="IPR003697">
    <property type="entry name" value="Maf-like"/>
</dbReference>
<dbReference type="HAMAP" id="MF_00528">
    <property type="entry name" value="Maf"/>
    <property type="match status" value="1"/>
</dbReference>
<name>A0A1F6GD66_9PROT</name>
<feature type="active site" description="Proton acceptor" evidence="5">
    <location>
        <position position="74"/>
    </location>
</feature>
<dbReference type="Pfam" id="PF02545">
    <property type="entry name" value="Maf"/>
    <property type="match status" value="1"/>
</dbReference>
<protein>
    <recommendedName>
        <fullName evidence="5">7-methyl-GTP pyrophosphatase</fullName>
        <shortName evidence="5">m(7)GTP pyrophosphatase</shortName>
        <ecNumber evidence="5">3.6.1.-</ecNumber>
    </recommendedName>
</protein>
<dbReference type="SUPFAM" id="SSF52972">
    <property type="entry name" value="ITPase-like"/>
    <property type="match status" value="1"/>
</dbReference>
<dbReference type="GO" id="GO:0047429">
    <property type="term" value="F:nucleoside triphosphate diphosphatase activity"/>
    <property type="evidence" value="ECO:0007669"/>
    <property type="project" value="InterPro"/>
</dbReference>
<evidence type="ECO:0000256" key="5">
    <source>
        <dbReference type="HAMAP-Rule" id="MF_00528"/>
    </source>
</evidence>
<keyword evidence="3 5" id="KW-0378">Hydrolase</keyword>
<sequence length="199" mass="21661">MKSIQGQPVVLASSALWRSEALTRLGIPHLAQSPHYQEPPFVGGALETHVQTLALGKAKSLAAQHPGAILIGLDQLIEVKGQVLGKPGAHQQALAQLRLLNGQTHRLVNGLALVWGKKEQTFFDQSELKMRSLQEAELEYYLQAETPYQCAGSYQIEGLGASLFEQINTPDLGSIVGLPVHLLLNGLRRWGFSNLLAND</sequence>
<dbReference type="PANTHER" id="PTHR43213:SF10">
    <property type="entry name" value="7-METHYL-GTP PYROPHOSPHATASE"/>
    <property type="match status" value="1"/>
</dbReference>
<evidence type="ECO:0000313" key="7">
    <source>
        <dbReference type="Proteomes" id="UP000178449"/>
    </source>
</evidence>
<dbReference type="Gene3D" id="3.90.950.10">
    <property type="match status" value="1"/>
</dbReference>
<dbReference type="GO" id="GO:0005737">
    <property type="term" value="C:cytoplasm"/>
    <property type="evidence" value="ECO:0007669"/>
    <property type="project" value="UniProtKB-SubCell"/>
</dbReference>
<dbReference type="Proteomes" id="UP000178449">
    <property type="component" value="Unassembled WGS sequence"/>
</dbReference>
<feature type="site" description="Important for substrate specificity" evidence="5">
    <location>
        <position position="17"/>
    </location>
</feature>
<evidence type="ECO:0000256" key="3">
    <source>
        <dbReference type="ARBA" id="ARBA00022801"/>
    </source>
</evidence>
<comment type="function">
    <text evidence="5">Nucleoside triphosphate pyrophosphatase that hydrolyzes 7-methyl-GTP (m(7)GTP). May have a dual role in cell division arrest and in preventing the incorporation of modified nucleotides into cellular nucleic acids.</text>
</comment>
<evidence type="ECO:0000256" key="2">
    <source>
        <dbReference type="ARBA" id="ARBA00022490"/>
    </source>
</evidence>
<feature type="site" description="Important for substrate specificity" evidence="5">
    <location>
        <position position="75"/>
    </location>
</feature>
<dbReference type="PANTHER" id="PTHR43213">
    <property type="entry name" value="BIFUNCTIONAL DTTP/UTP PYROPHOSPHATASE/METHYLTRANSFERASE PROTEIN-RELATED"/>
    <property type="match status" value="1"/>
</dbReference>
<comment type="catalytic activity">
    <reaction evidence="5">
        <text>N(7)-methyl-GTP + H2O = N(7)-methyl-GMP + diphosphate + H(+)</text>
        <dbReference type="Rhea" id="RHEA:58744"/>
        <dbReference type="ChEBI" id="CHEBI:15377"/>
        <dbReference type="ChEBI" id="CHEBI:15378"/>
        <dbReference type="ChEBI" id="CHEBI:33019"/>
        <dbReference type="ChEBI" id="CHEBI:58285"/>
        <dbReference type="ChEBI" id="CHEBI:87133"/>
    </reaction>
</comment>
<dbReference type="PIRSF" id="PIRSF006305">
    <property type="entry name" value="Maf"/>
    <property type="match status" value="1"/>
</dbReference>
<dbReference type="CDD" id="cd00985">
    <property type="entry name" value="Maf_Ham1"/>
    <property type="match status" value="1"/>
</dbReference>
<dbReference type="NCBIfam" id="TIGR00172">
    <property type="entry name" value="maf"/>
    <property type="match status" value="1"/>
</dbReference>
<evidence type="ECO:0000256" key="4">
    <source>
        <dbReference type="ARBA" id="ARBA00023080"/>
    </source>
</evidence>
<evidence type="ECO:0000256" key="1">
    <source>
        <dbReference type="ARBA" id="ARBA00004496"/>
    </source>
</evidence>
<dbReference type="GO" id="GO:0009117">
    <property type="term" value="P:nucleotide metabolic process"/>
    <property type="evidence" value="ECO:0007669"/>
    <property type="project" value="UniProtKB-KW"/>
</dbReference>
<dbReference type="EMBL" id="MFNE01000019">
    <property type="protein sequence ID" value="OGG96056.1"/>
    <property type="molecule type" value="Genomic_DNA"/>
</dbReference>
<comment type="caution">
    <text evidence="6">The sequence shown here is derived from an EMBL/GenBank/DDBJ whole genome shotgun (WGS) entry which is preliminary data.</text>
</comment>
<accession>A0A1F6GD66</accession>
<keyword evidence="4 5" id="KW-0546">Nucleotide metabolism</keyword>
<dbReference type="EC" id="3.6.1.-" evidence="5"/>
<dbReference type="InterPro" id="IPR029001">
    <property type="entry name" value="ITPase-like_fam"/>
</dbReference>
<comment type="subcellular location">
    <subcellularLocation>
        <location evidence="1 5">Cytoplasm</location>
    </subcellularLocation>
</comment>
<comment type="caution">
    <text evidence="5">Lacks conserved residue(s) required for the propagation of feature annotation.</text>
</comment>
<comment type="cofactor">
    <cofactor evidence="5">
        <name>a divalent metal cation</name>
        <dbReference type="ChEBI" id="CHEBI:60240"/>
    </cofactor>
</comment>